<dbReference type="PANTHER" id="PTHR45688:SF13">
    <property type="entry name" value="ALANINE--GLYOXYLATE AMINOTRANSFERASE 2-LIKE"/>
    <property type="match status" value="1"/>
</dbReference>
<evidence type="ECO:0000313" key="6">
    <source>
        <dbReference type="Proteomes" id="UP000236333"/>
    </source>
</evidence>
<evidence type="ECO:0000256" key="2">
    <source>
        <dbReference type="ARBA" id="ARBA00022898"/>
    </source>
</evidence>
<dbReference type="AlphaFoldDB" id="A0A2J7ZW74"/>
<dbReference type="Proteomes" id="UP000236333">
    <property type="component" value="Unassembled WGS sequence"/>
</dbReference>
<comment type="caution">
    <text evidence="5">The sequence shown here is derived from an EMBL/GenBank/DDBJ whole genome shotgun (WGS) entry which is preliminary data.</text>
</comment>
<keyword evidence="5" id="KW-0456">Lyase</keyword>
<reference evidence="5 6" key="1">
    <citation type="journal article" date="2017" name="Mol. Biol. Evol.">
        <title>The 4-celled Tetrabaena socialis nuclear genome reveals the essential components for genetic control of cell number at the origin of multicellularity in the volvocine lineage.</title>
        <authorList>
            <person name="Featherston J."/>
            <person name="Arakaki Y."/>
            <person name="Hanschen E.R."/>
            <person name="Ferris P.J."/>
            <person name="Michod R.E."/>
            <person name="Olson B.J.S.C."/>
            <person name="Nozaki H."/>
            <person name="Durand P.M."/>
        </authorList>
    </citation>
    <scope>NUCLEOTIDE SEQUENCE [LARGE SCALE GENOMIC DNA]</scope>
    <source>
        <strain evidence="5 6">NIES-571</strain>
    </source>
</reference>
<feature type="compositionally biased region" description="Pro residues" evidence="4">
    <location>
        <begin position="516"/>
        <end position="525"/>
    </location>
</feature>
<dbReference type="GO" id="GO:0030170">
    <property type="term" value="F:pyridoxal phosphate binding"/>
    <property type="evidence" value="ECO:0007669"/>
    <property type="project" value="InterPro"/>
</dbReference>
<keyword evidence="2 3" id="KW-0663">Pyridoxal phosphate</keyword>
<evidence type="ECO:0000313" key="5">
    <source>
        <dbReference type="EMBL" id="PNH04520.1"/>
    </source>
</evidence>
<dbReference type="GO" id="GO:0008483">
    <property type="term" value="F:transaminase activity"/>
    <property type="evidence" value="ECO:0007669"/>
    <property type="project" value="InterPro"/>
</dbReference>
<feature type="non-terminal residue" evidence="5">
    <location>
        <position position="1"/>
    </location>
</feature>
<evidence type="ECO:0000256" key="3">
    <source>
        <dbReference type="RuleBase" id="RU003560"/>
    </source>
</evidence>
<dbReference type="PANTHER" id="PTHR45688">
    <property type="match status" value="1"/>
</dbReference>
<evidence type="ECO:0000256" key="4">
    <source>
        <dbReference type="SAM" id="MobiDB-lite"/>
    </source>
</evidence>
<evidence type="ECO:0000256" key="1">
    <source>
        <dbReference type="ARBA" id="ARBA00008954"/>
    </source>
</evidence>
<dbReference type="GO" id="GO:0005739">
    <property type="term" value="C:mitochondrion"/>
    <property type="evidence" value="ECO:0007669"/>
    <property type="project" value="TreeGrafter"/>
</dbReference>
<dbReference type="InterPro" id="IPR005814">
    <property type="entry name" value="Aminotrans_3"/>
</dbReference>
<comment type="similarity">
    <text evidence="1 3">Belongs to the class-III pyridoxal-phosphate-dependent aminotransferase family.</text>
</comment>
<dbReference type="GO" id="GO:0016829">
    <property type="term" value="F:lyase activity"/>
    <property type="evidence" value="ECO:0007669"/>
    <property type="project" value="UniProtKB-KW"/>
</dbReference>
<name>A0A2J7ZW74_9CHLO</name>
<organism evidence="5 6">
    <name type="scientific">Tetrabaena socialis</name>
    <dbReference type="NCBI Taxonomy" id="47790"/>
    <lineage>
        <taxon>Eukaryota</taxon>
        <taxon>Viridiplantae</taxon>
        <taxon>Chlorophyta</taxon>
        <taxon>core chlorophytes</taxon>
        <taxon>Chlorophyceae</taxon>
        <taxon>CS clade</taxon>
        <taxon>Chlamydomonadales</taxon>
        <taxon>Tetrabaenaceae</taxon>
        <taxon>Tetrabaena</taxon>
    </lineage>
</organism>
<dbReference type="OrthoDB" id="10261433at2759"/>
<dbReference type="SUPFAM" id="SSF53383">
    <property type="entry name" value="PLP-dependent transferases"/>
    <property type="match status" value="1"/>
</dbReference>
<feature type="region of interest" description="Disordered" evidence="4">
    <location>
        <begin position="505"/>
        <end position="525"/>
    </location>
</feature>
<dbReference type="EMBL" id="PGGS01000382">
    <property type="protein sequence ID" value="PNH04520.1"/>
    <property type="molecule type" value="Genomic_DNA"/>
</dbReference>
<dbReference type="Gene3D" id="3.90.1150.10">
    <property type="entry name" value="Aspartate Aminotransferase, domain 1"/>
    <property type="match status" value="2"/>
</dbReference>
<accession>A0A2J7ZW74</accession>
<gene>
    <name evidence="5" type="ORF">TSOC_009306</name>
</gene>
<proteinExistence type="inferred from homology"/>
<sequence length="525" mass="53892">VGAAAPAAAAATTGGVVRQAALAPHDAPEGSPDPAAAAAAAATSIGEYGTVLAARRQSYGPNTSLSYERPIMFVRGAGTYLYDEQGVPYLDCVNNVSHLGHANAEVAAAVSAQLHTLNTNSRYLHPALPAYTAALLDTLNRPNRPNGCDVSGGSGGGGCGDGGGTAAAAGDLELLYLVCSGSEANDLALRIITANHQPPQRPGGANGHHQAHNQPPQPPLHVAVMAGAYHGHTSALLPLSPYKFWGPGGGGREPHVHVIPCPDPYRGENLDGRAAGLAVLAAARRAGGVLAGFFAESILSCGGQVVLPPGYLRDLYGVLQPAGVCCVADEVQCGFGRCGAAFWGFHTQEGALPASNGYPLAALATTRRLAAGFAAPGMEYFNTYGGSTAAVAAGAAVLRVLQRDRLQEHAARVGEYLLAGMRRLQAAHPQVVGDVRGMGLFLGLEVVTDSASRRHAPVTASEVLALELSEPVRQELLRREAQHWAAVCAPRMALYRDNERQLYGSTSGGGGGAAAAPPPPPLSRL</sequence>
<dbReference type="InterPro" id="IPR015422">
    <property type="entry name" value="PyrdxlP-dep_Trfase_small"/>
</dbReference>
<keyword evidence="6" id="KW-1185">Reference proteome</keyword>
<dbReference type="Pfam" id="PF00202">
    <property type="entry name" value="Aminotran_3"/>
    <property type="match status" value="1"/>
</dbReference>
<dbReference type="InterPro" id="IPR015421">
    <property type="entry name" value="PyrdxlP-dep_Trfase_major"/>
</dbReference>
<dbReference type="Gene3D" id="3.40.640.10">
    <property type="entry name" value="Type I PLP-dependent aspartate aminotransferase-like (Major domain)"/>
    <property type="match status" value="2"/>
</dbReference>
<protein>
    <submittedName>
        <fullName evidence="5">Ethanolamine-phosphate phospho-lyase</fullName>
    </submittedName>
</protein>
<dbReference type="InterPro" id="IPR015424">
    <property type="entry name" value="PyrdxlP-dep_Trfase"/>
</dbReference>